<evidence type="ECO:0000256" key="7">
    <source>
        <dbReference type="ARBA" id="ARBA00023048"/>
    </source>
</evidence>
<dbReference type="GO" id="GO:0016787">
    <property type="term" value="F:hydrolase activity"/>
    <property type="evidence" value="ECO:0007669"/>
    <property type="project" value="UniProtKB-KW"/>
</dbReference>
<evidence type="ECO:0000256" key="1">
    <source>
        <dbReference type="ARBA" id="ARBA00006811"/>
    </source>
</evidence>
<evidence type="ECO:0000313" key="8">
    <source>
        <dbReference type="EMBL" id="MDR6234572.1"/>
    </source>
</evidence>
<reference evidence="8" key="1">
    <citation type="submission" date="2023-08" db="EMBL/GenBank/DDBJ databases">
        <title>Functional and genomic diversity of the sorghum phyllosphere microbiome.</title>
        <authorList>
            <person name="Shade A."/>
        </authorList>
    </citation>
    <scope>NUCLEOTIDE SEQUENCE</scope>
    <source>
        <strain evidence="8">SORGH_AS_0201</strain>
    </source>
</reference>
<keyword evidence="2" id="KW-0929">Antimicrobial</keyword>
<comment type="caution">
    <text evidence="8">The sequence shown here is derived from an EMBL/GenBank/DDBJ whole genome shotgun (WGS) entry which is preliminary data.</text>
</comment>
<proteinExistence type="inferred from homology"/>
<dbReference type="GO" id="GO:0042742">
    <property type="term" value="P:defense response to bacterium"/>
    <property type="evidence" value="ECO:0007669"/>
    <property type="project" value="UniProtKB-KW"/>
</dbReference>
<accession>A0AAJ2BL52</accession>
<evidence type="ECO:0000256" key="5">
    <source>
        <dbReference type="ARBA" id="ARBA00022801"/>
    </source>
</evidence>
<evidence type="ECO:0000313" key="9">
    <source>
        <dbReference type="Proteomes" id="UP001268036"/>
    </source>
</evidence>
<evidence type="ECO:0000256" key="6">
    <source>
        <dbReference type="ARBA" id="ARBA00023022"/>
    </source>
</evidence>
<organism evidence="8 9">
    <name type="scientific">Pseudomonas oryzihabitans</name>
    <dbReference type="NCBI Taxonomy" id="47885"/>
    <lineage>
        <taxon>Bacteria</taxon>
        <taxon>Pseudomonadati</taxon>
        <taxon>Pseudomonadota</taxon>
        <taxon>Gammaproteobacteria</taxon>
        <taxon>Pseudomonadales</taxon>
        <taxon>Pseudomonadaceae</taxon>
        <taxon>Pseudomonas</taxon>
    </lineage>
</organism>
<evidence type="ECO:0000256" key="4">
    <source>
        <dbReference type="ARBA" id="ARBA00022759"/>
    </source>
</evidence>
<dbReference type="SUPFAM" id="SSF54060">
    <property type="entry name" value="His-Me finger endonucleases"/>
    <property type="match status" value="1"/>
</dbReference>
<name>A0AAJ2BL52_9PSED</name>
<gene>
    <name evidence="8" type="ORF">QE440_002313</name>
</gene>
<dbReference type="InterPro" id="IPR037146">
    <property type="entry name" value="Colicin/pyocin_DNase_dom_sf"/>
</dbReference>
<dbReference type="Gene3D" id="3.90.540.10">
    <property type="entry name" value="Colicin/pyocin, DNase domain"/>
    <property type="match status" value="1"/>
</dbReference>
<dbReference type="InterPro" id="IPR044925">
    <property type="entry name" value="His-Me_finger_sf"/>
</dbReference>
<dbReference type="Proteomes" id="UP001268036">
    <property type="component" value="Unassembled WGS sequence"/>
</dbReference>
<evidence type="ECO:0000256" key="3">
    <source>
        <dbReference type="ARBA" id="ARBA00022722"/>
    </source>
</evidence>
<keyword evidence="6" id="KW-0044">Antibiotic</keyword>
<keyword evidence="5" id="KW-0378">Hydrolase</keyword>
<sequence>MGDDVYANTAKGNEPAWSTVRSRFWKNEAAAPGAAEKYGSENITRMSGGSAPQRYNADKCGLESMELSHEPIPARDGGKEFVPRWPQDHAAVDPFRKPGIDIYGKTFFNFSAYLWCAY</sequence>
<comment type="similarity">
    <text evidence="1">Belongs to the colicin/pyosin nuclease family.</text>
</comment>
<dbReference type="EMBL" id="JAVJAF010000001">
    <property type="protein sequence ID" value="MDR6234572.1"/>
    <property type="molecule type" value="Genomic_DNA"/>
</dbReference>
<dbReference type="GO" id="GO:0004519">
    <property type="term" value="F:endonuclease activity"/>
    <property type="evidence" value="ECO:0007669"/>
    <property type="project" value="UniProtKB-KW"/>
</dbReference>
<keyword evidence="7" id="KW-0078">Bacteriocin</keyword>
<protein>
    <submittedName>
        <fullName evidence="8">Uncharacterized protein</fullName>
    </submittedName>
</protein>
<evidence type="ECO:0000256" key="2">
    <source>
        <dbReference type="ARBA" id="ARBA00022529"/>
    </source>
</evidence>
<dbReference type="AlphaFoldDB" id="A0AAJ2BL52"/>
<keyword evidence="3" id="KW-0540">Nuclease</keyword>
<keyword evidence="4" id="KW-0255">Endonuclease</keyword>
<dbReference type="GO" id="GO:0031640">
    <property type="term" value="P:killing of cells of another organism"/>
    <property type="evidence" value="ECO:0007669"/>
    <property type="project" value="UniProtKB-KW"/>
</dbReference>
<dbReference type="RefSeq" id="WP_309758427.1">
    <property type="nucleotide sequence ID" value="NZ_JAVJAF010000001.1"/>
</dbReference>